<dbReference type="PATRIC" id="fig|1609559.3.peg.1348"/>
<reference evidence="2 3" key="2">
    <citation type="journal article" date="2016" name="Int. J. Syst. Evol. Microbiol.">
        <title>Pyrococcus kukulkanii sp. nov., a hyperthermophilic, piezophilic archaeon isolated from a deep-sea hydrothermal vent.</title>
        <authorList>
            <person name="Callac N."/>
            <person name="Oger P."/>
            <person name="Lesongeur F."/>
            <person name="Rattray J.E."/>
            <person name="Vannier P."/>
            <person name="Michoud G."/>
            <person name="Beauverger M."/>
            <person name="Gayet N."/>
            <person name="Rouxel O."/>
            <person name="Jebbar M."/>
            <person name="Godfroy A."/>
        </authorList>
    </citation>
    <scope>NUCLEOTIDE SEQUENCE [LARGE SCALE GENOMIC DNA]</scope>
    <source>
        <strain evidence="2 3">NCB100</strain>
    </source>
</reference>
<dbReference type="KEGG" id="pyc:TQ32_06435"/>
<evidence type="ECO:0000313" key="2">
    <source>
        <dbReference type="EMBL" id="AMM54154.1"/>
    </source>
</evidence>
<dbReference type="RefSeq" id="WP_068322482.1">
    <property type="nucleotide sequence ID" value="NZ_CP010835.1"/>
</dbReference>
<proteinExistence type="predicted"/>
<dbReference type="STRING" id="1609559.TQ32_06435"/>
<feature type="transmembrane region" description="Helical" evidence="1">
    <location>
        <begin position="377"/>
        <end position="395"/>
    </location>
</feature>
<feature type="transmembrane region" description="Helical" evidence="1">
    <location>
        <begin position="230"/>
        <end position="249"/>
    </location>
</feature>
<protein>
    <submittedName>
        <fullName evidence="2">Uncharacterized protein</fullName>
    </submittedName>
</protein>
<reference evidence="3" key="1">
    <citation type="submission" date="2015-02" db="EMBL/GenBank/DDBJ databases">
        <title>Pyrococcus kukulkanii sp. nov., a novel hyperthermophilic archaeon isolated from a deep-sea hydrothermal vent at the Guaymas Basin.</title>
        <authorList>
            <person name="Oger P.M."/>
            <person name="Callac N."/>
            <person name="Jebbar M."/>
            <person name="Godfroy A."/>
        </authorList>
    </citation>
    <scope>NUCLEOTIDE SEQUENCE [LARGE SCALE GENOMIC DNA]</scope>
    <source>
        <strain evidence="3">NCB100</strain>
    </source>
</reference>
<sequence length="402" mass="45612">MRRLLGFFVLGFLTITGFQIIFQISDGKIHLEGYLKEPFVVIMLLLFIAFSWWDYFIFEILSTRLTGLMLAFIFGTIEGLFNAIPFLTVFWIFTTLLLFGKEKEAYYLTLLGIPVAFFNSYMHPDAAAFIWGVFGLMIGYTENAIIEEMAEGDIDLATFYFFTLGPLGFIPYSLQEALGHLLYAKRENEKMYYPVAPALYTAFILPFYLVMIHYKELPVWMTGIIGSPNFWGRAMLLAFAAIFFGIVFSPEGMLKFVHYLTLILIGEGLAYKHLNNVLSENRLIIALITVFVILTFIELIFLSGKLHYHGYSTVNPYILRWVSLGLAIWGLAQLFPYFQGIASPDVLKDAGILEALLLTLYLILLKRDYGGLSAYDVANGALGTALLSLTLAYFYPSLRTLI</sequence>
<feature type="transmembrane region" description="Helical" evidence="1">
    <location>
        <begin position="318"/>
        <end position="338"/>
    </location>
</feature>
<evidence type="ECO:0000313" key="3">
    <source>
        <dbReference type="Proteomes" id="UP000070587"/>
    </source>
</evidence>
<gene>
    <name evidence="2" type="ORF">TQ32_06435</name>
</gene>
<feature type="transmembrane region" description="Helical" evidence="1">
    <location>
        <begin position="191"/>
        <end position="210"/>
    </location>
</feature>
<keyword evidence="1" id="KW-0472">Membrane</keyword>
<dbReference type="OrthoDB" id="102015at2157"/>
<feature type="transmembrane region" description="Helical" evidence="1">
    <location>
        <begin position="283"/>
        <end position="306"/>
    </location>
</feature>
<dbReference type="AlphaFoldDB" id="A0A127BA09"/>
<dbReference type="EMBL" id="CP010835">
    <property type="protein sequence ID" value="AMM54154.1"/>
    <property type="molecule type" value="Genomic_DNA"/>
</dbReference>
<feature type="transmembrane region" description="Helical" evidence="1">
    <location>
        <begin position="350"/>
        <end position="365"/>
    </location>
</feature>
<feature type="transmembrane region" description="Helical" evidence="1">
    <location>
        <begin position="39"/>
        <end position="58"/>
    </location>
</feature>
<dbReference type="GeneID" id="28491457"/>
<keyword evidence="1" id="KW-1133">Transmembrane helix</keyword>
<accession>A0A127BA09</accession>
<feature type="transmembrane region" description="Helical" evidence="1">
    <location>
        <begin position="105"/>
        <end position="121"/>
    </location>
</feature>
<feature type="transmembrane region" description="Helical" evidence="1">
    <location>
        <begin position="70"/>
        <end position="93"/>
    </location>
</feature>
<organism evidence="2 3">
    <name type="scientific">Pyrococcus kukulkanii</name>
    <dbReference type="NCBI Taxonomy" id="1609559"/>
    <lineage>
        <taxon>Archaea</taxon>
        <taxon>Methanobacteriati</taxon>
        <taxon>Methanobacteriota</taxon>
        <taxon>Thermococci</taxon>
        <taxon>Thermococcales</taxon>
        <taxon>Thermococcaceae</taxon>
        <taxon>Pyrococcus</taxon>
    </lineage>
</organism>
<feature type="transmembrane region" description="Helical" evidence="1">
    <location>
        <begin position="128"/>
        <end position="146"/>
    </location>
</feature>
<keyword evidence="1" id="KW-0812">Transmembrane</keyword>
<dbReference type="Proteomes" id="UP000070587">
    <property type="component" value="Chromosome"/>
</dbReference>
<evidence type="ECO:0000256" key="1">
    <source>
        <dbReference type="SAM" id="Phobius"/>
    </source>
</evidence>
<feature type="transmembrane region" description="Helical" evidence="1">
    <location>
        <begin position="158"/>
        <end position="179"/>
    </location>
</feature>
<name>A0A127BA09_9EURY</name>